<evidence type="ECO:0000256" key="1">
    <source>
        <dbReference type="ARBA" id="ARBA00004245"/>
    </source>
</evidence>
<dbReference type="InterPro" id="IPR036961">
    <property type="entry name" value="Kinesin_motor_dom_sf"/>
</dbReference>
<dbReference type="PROSITE" id="PS50067">
    <property type="entry name" value="KINESIN_MOTOR_2"/>
    <property type="match status" value="1"/>
</dbReference>
<dbReference type="InterPro" id="IPR027417">
    <property type="entry name" value="P-loop_NTPase"/>
</dbReference>
<dbReference type="GO" id="GO:0008017">
    <property type="term" value="F:microtubule binding"/>
    <property type="evidence" value="ECO:0007669"/>
    <property type="project" value="InterPro"/>
</dbReference>
<accession>A0AAV4VW90</accession>
<dbReference type="SMART" id="SM00129">
    <property type="entry name" value="KISc"/>
    <property type="match status" value="1"/>
</dbReference>
<evidence type="ECO:0000313" key="11">
    <source>
        <dbReference type="EMBL" id="GIY74229.1"/>
    </source>
</evidence>
<dbReference type="InterPro" id="IPR027640">
    <property type="entry name" value="Kinesin-like_fam"/>
</dbReference>
<feature type="coiled-coil region" evidence="8">
    <location>
        <begin position="599"/>
        <end position="661"/>
    </location>
</feature>
<name>A0AAV4VW90_9ARAC</name>
<keyword evidence="2 7" id="KW-0547">Nucleotide-binding</keyword>
<evidence type="ECO:0000256" key="3">
    <source>
        <dbReference type="ARBA" id="ARBA00022840"/>
    </source>
</evidence>
<comment type="similarity">
    <text evidence="7">Belongs to the TRAFAC class myosin-kinesin ATPase superfamily. Kinesin family.</text>
</comment>
<feature type="coiled-coil region" evidence="8">
    <location>
        <begin position="1386"/>
        <end position="1413"/>
    </location>
</feature>
<feature type="coiled-coil region" evidence="8">
    <location>
        <begin position="336"/>
        <end position="381"/>
    </location>
</feature>
<organism evidence="11 12">
    <name type="scientific">Caerostris darwini</name>
    <dbReference type="NCBI Taxonomy" id="1538125"/>
    <lineage>
        <taxon>Eukaryota</taxon>
        <taxon>Metazoa</taxon>
        <taxon>Ecdysozoa</taxon>
        <taxon>Arthropoda</taxon>
        <taxon>Chelicerata</taxon>
        <taxon>Arachnida</taxon>
        <taxon>Araneae</taxon>
        <taxon>Araneomorphae</taxon>
        <taxon>Entelegynae</taxon>
        <taxon>Araneoidea</taxon>
        <taxon>Araneidae</taxon>
        <taxon>Caerostris</taxon>
    </lineage>
</organism>
<dbReference type="InterPro" id="IPR001752">
    <property type="entry name" value="Kinesin_motor_dom"/>
</dbReference>
<evidence type="ECO:0000256" key="9">
    <source>
        <dbReference type="SAM" id="MobiDB-lite"/>
    </source>
</evidence>
<dbReference type="SUPFAM" id="SSF52540">
    <property type="entry name" value="P-loop containing nucleoside triphosphate hydrolases"/>
    <property type="match status" value="1"/>
</dbReference>
<feature type="coiled-coil region" evidence="8">
    <location>
        <begin position="1251"/>
        <end position="1278"/>
    </location>
</feature>
<feature type="domain" description="Kinesin motor" evidence="10">
    <location>
        <begin position="8"/>
        <end position="327"/>
    </location>
</feature>
<evidence type="ECO:0000256" key="5">
    <source>
        <dbReference type="ARBA" id="ARBA00023175"/>
    </source>
</evidence>
<keyword evidence="6" id="KW-0963">Cytoplasm</keyword>
<keyword evidence="4 8" id="KW-0175">Coiled coil</keyword>
<dbReference type="Pfam" id="PF00225">
    <property type="entry name" value="Kinesin"/>
    <property type="match status" value="1"/>
</dbReference>
<keyword evidence="5 7" id="KW-0505">Motor protein</keyword>
<dbReference type="PANTHER" id="PTHR47968">
    <property type="entry name" value="CENTROMERE PROTEIN E"/>
    <property type="match status" value="1"/>
</dbReference>
<protein>
    <submittedName>
        <fullName evidence="11">Centromere-associated protein E</fullName>
    </submittedName>
</protein>
<keyword evidence="3 7" id="KW-0067">ATP-binding</keyword>
<keyword evidence="12" id="KW-1185">Reference proteome</keyword>
<dbReference type="GO" id="GO:0003777">
    <property type="term" value="F:microtubule motor activity"/>
    <property type="evidence" value="ECO:0007669"/>
    <property type="project" value="InterPro"/>
</dbReference>
<evidence type="ECO:0000256" key="4">
    <source>
        <dbReference type="ARBA" id="ARBA00023054"/>
    </source>
</evidence>
<evidence type="ECO:0000259" key="10">
    <source>
        <dbReference type="PROSITE" id="PS50067"/>
    </source>
</evidence>
<dbReference type="GO" id="GO:0007018">
    <property type="term" value="P:microtubule-based movement"/>
    <property type="evidence" value="ECO:0007669"/>
    <property type="project" value="InterPro"/>
</dbReference>
<evidence type="ECO:0000256" key="7">
    <source>
        <dbReference type="PROSITE-ProRule" id="PRU00283"/>
    </source>
</evidence>
<dbReference type="FunFam" id="3.40.850.10:FF:000177">
    <property type="entry name" value="Kinesin-like protein"/>
    <property type="match status" value="1"/>
</dbReference>
<evidence type="ECO:0000256" key="8">
    <source>
        <dbReference type="SAM" id="Coils"/>
    </source>
</evidence>
<feature type="region of interest" description="Disordered" evidence="9">
    <location>
        <begin position="1421"/>
        <end position="1446"/>
    </location>
</feature>
<feature type="coiled-coil region" evidence="8">
    <location>
        <begin position="1121"/>
        <end position="1184"/>
    </location>
</feature>
<dbReference type="GO" id="GO:0005874">
    <property type="term" value="C:microtubule"/>
    <property type="evidence" value="ECO:0007669"/>
    <property type="project" value="TreeGrafter"/>
</dbReference>
<reference evidence="11 12" key="1">
    <citation type="submission" date="2021-06" db="EMBL/GenBank/DDBJ databases">
        <title>Caerostris darwini draft genome.</title>
        <authorList>
            <person name="Kono N."/>
            <person name="Arakawa K."/>
        </authorList>
    </citation>
    <scope>NUCLEOTIDE SEQUENCE [LARGE SCALE GENOMIC DNA]</scope>
</reference>
<dbReference type="PRINTS" id="PR00380">
    <property type="entry name" value="KINESINHEAVY"/>
</dbReference>
<evidence type="ECO:0000256" key="2">
    <source>
        <dbReference type="ARBA" id="ARBA00022741"/>
    </source>
</evidence>
<sequence>MTTYNMDNIRVAVRMRPLIQRELDNKEVVYWKYESPNTVYQNNSPSVAFTFDRVFGNQEENETIYTEFCSDIVKSVIDGFNGTIFAYGQTSSGKTFTMLGDNSKKTHGIIHYAISDIFNLMQNMPEREFLLRVSYMEIYNETVRDLLSDENENLKLGEENGQIKVVGLKEYLVQKPDQILKYMKDGERKTRRTGDTLMNEKSSRSHSIFRMIIESGLRGVEEGAVNVSQFNLIDLAGSERARQTGATGARLKESININQSLLGLSRVIRQLSENENQFISYRDSKLTRILQNSLGGNALTAIICTITSACLEETISTLKFAEKAKRIKNKPQVNEVLNEQALLKQYANKIKKLTAELEATKEEKSQENKNLQEKIKYLTKQFVFQMNPAHKTKNVRRETWGGTLDAARLRMQFAPKKSFVPVPIEDTLSDLTSFDRNHPKSRPRSLENHFPPLKSKSCSTQSSFGSRNLSILEEECEDFNLLDGDDIFSNSHHQQSKKSFTKRTSTLRFTNATVQTIESECVSCEANSEKMKFMSDQILSLKKELADLQEFTTLEKQFMTEHALSPNDCMDANIDEKKEIKERSFSEVVNEKNADFPSEQALKNKISILERDLEAHQKTIYDYKHDLELKIKLLTEESTARQNLEGKVVALQKDMETYLKTISDYKYDLDLKEKQITILNDKVTIQKQMIDTFQCELALKANKSDTNEKEIQTNISNYNIPSFMDQSCQVTYIEDISLISINSRNTSQLQLGEEDMRNLSFNCDKSINENEIFVNQCPEKLLQQNLQSVIVEESLKENPVELLNHFEATLKDLTELKLFTLEFMKRDMKKEYLGDIESLDQNVNAVLTDQIKIEITALKEMLMKIDFYLQDRADSAEYFNNFLEDKLIEMSSLEDKLKEKESEFRILGENLINMENDLKELIQKVKSLGSSEENSELEDNLIIHSDDKHVECINNMQNIIFAINNHINKKTSSINELSLKLNEAQNKLKILQEDQNIFKLTKSIQTVEDQEYLELSQKLKEVEASKKETDDEINNFKLKLDLMTKEKESFKQELEDKIAFYNKKLEVMKKNFDSEKEEWAAKTTECVLIVEEKYDQMFIDQENRYFDEINQIKQSHKLELIQKKNEHWEQCQIKRDELEEEHQKRIQEIKDKLITEIEERYKEKEELENEIRILKKEINHFRDYTNHIKDKYKQLATEFCRQKEELKTLEKHQDVQEKVTEKSIKTKNTQTDPLQLSDIEAIHEKACADNVKEAEILCRRIENELEAKKAKIMSLNTNNACMVREIMALKKELKQKGLLLLNCKCRVFSKMTESQNYKKKESIEKIESTNYKAEKETESIDLKLNSEAILQLDIVKDAIKEAKGEAKEEVRAALNSGNGPATEMKCHYLQAKLNKTNKELAMLKKEMGKFKDHPLKKNLNSLFPSEASENDLPDRDLTTYKTNPVPPICNELAPKLKPKKILKERNKKSEGPVTALQEGIKKQNLNYENIEHAAIRNPNIEEAKINQHAERKDKIKETRQEIERFAGEPEQGRHLQPPSACIRVFHSLLAVPSRHPSQPTRWRSHQMHGSGSSVAYLQYRRGTPINHRGGGGIGTVPSALIILRSSGDHF</sequence>
<comment type="subcellular location">
    <subcellularLocation>
        <location evidence="1">Cytoplasm</location>
        <location evidence="1">Cytoskeleton</location>
    </subcellularLocation>
</comment>
<evidence type="ECO:0000313" key="12">
    <source>
        <dbReference type="Proteomes" id="UP001054837"/>
    </source>
</evidence>
<gene>
    <name evidence="11" type="primary">CENPE</name>
    <name evidence="11" type="ORF">CDAR_183391</name>
</gene>
<dbReference type="EMBL" id="BPLQ01013715">
    <property type="protein sequence ID" value="GIY74229.1"/>
    <property type="molecule type" value="Genomic_DNA"/>
</dbReference>
<feature type="binding site" evidence="7">
    <location>
        <begin position="88"/>
        <end position="95"/>
    </location>
    <ligand>
        <name>ATP</name>
        <dbReference type="ChEBI" id="CHEBI:30616"/>
    </ligand>
</feature>
<dbReference type="GO" id="GO:0000278">
    <property type="term" value="P:mitotic cell cycle"/>
    <property type="evidence" value="ECO:0007669"/>
    <property type="project" value="TreeGrafter"/>
</dbReference>
<dbReference type="InterPro" id="IPR019821">
    <property type="entry name" value="Kinesin_motor_CS"/>
</dbReference>
<proteinExistence type="inferred from homology"/>
<dbReference type="GO" id="GO:0005524">
    <property type="term" value="F:ATP binding"/>
    <property type="evidence" value="ECO:0007669"/>
    <property type="project" value="UniProtKB-UniRule"/>
</dbReference>
<evidence type="ECO:0000256" key="6">
    <source>
        <dbReference type="ARBA" id="ARBA00023212"/>
    </source>
</evidence>
<dbReference type="PROSITE" id="PS00411">
    <property type="entry name" value="KINESIN_MOTOR_1"/>
    <property type="match status" value="1"/>
</dbReference>
<feature type="coiled-coil region" evidence="8">
    <location>
        <begin position="883"/>
        <end position="931"/>
    </location>
</feature>
<comment type="caution">
    <text evidence="11">The sequence shown here is derived from an EMBL/GenBank/DDBJ whole genome shotgun (WGS) entry which is preliminary data.</text>
</comment>
<feature type="coiled-coil region" evidence="8">
    <location>
        <begin position="967"/>
        <end position="1078"/>
    </location>
</feature>
<dbReference type="Gene3D" id="3.40.850.10">
    <property type="entry name" value="Kinesin motor domain"/>
    <property type="match status" value="1"/>
</dbReference>
<keyword evidence="6" id="KW-0206">Cytoskeleton</keyword>
<dbReference type="Proteomes" id="UP001054837">
    <property type="component" value="Unassembled WGS sequence"/>
</dbReference>
<dbReference type="PANTHER" id="PTHR47968:SF75">
    <property type="entry name" value="CENTROMERE-ASSOCIATED PROTEIN E"/>
    <property type="match status" value="1"/>
</dbReference>
<feature type="region of interest" description="Disordered" evidence="9">
    <location>
        <begin position="431"/>
        <end position="452"/>
    </location>
</feature>